<reference evidence="1" key="1">
    <citation type="submission" date="2021-04" db="EMBL/GenBank/DDBJ databases">
        <title>Genomic insights into ecological role and evolution of a novel Thermoplasmata order Candidatus Sysuiplasmatales.</title>
        <authorList>
            <person name="Yuan Y."/>
        </authorList>
    </citation>
    <scope>NUCLEOTIDE SEQUENCE</scope>
    <source>
        <strain evidence="2">TUT19-bin139</strain>
        <strain evidence="1">YP2-bin.285</strain>
    </source>
</reference>
<dbReference type="Gene3D" id="3.30.2130.10">
    <property type="entry name" value="VC0802-like"/>
    <property type="match status" value="1"/>
</dbReference>
<comment type="caution">
    <text evidence="1">The sequence shown here is derived from an EMBL/GenBank/DDBJ whole genome shotgun (WGS) entry which is preliminary data.</text>
</comment>
<evidence type="ECO:0000313" key="1">
    <source>
        <dbReference type="EMBL" id="MBX8631439.1"/>
    </source>
</evidence>
<dbReference type="EMBL" id="JAGVSJ010000004">
    <property type="protein sequence ID" value="MBX8631439.1"/>
    <property type="molecule type" value="Genomic_DNA"/>
</dbReference>
<dbReference type="PANTHER" id="PTHR40099">
    <property type="entry name" value="ACETOLACTATE SYNTHASE, SMALL SUBUNIT"/>
    <property type="match status" value="1"/>
</dbReference>
<evidence type="ECO:0000313" key="3">
    <source>
        <dbReference type="Proteomes" id="UP000716004"/>
    </source>
</evidence>
<dbReference type="SUPFAM" id="SSF55021">
    <property type="entry name" value="ACT-like"/>
    <property type="match status" value="1"/>
</dbReference>
<dbReference type="PANTHER" id="PTHR40099:SF1">
    <property type="entry name" value="ACETOLACTATE SYNTHASE, SMALL SUBUNIT"/>
    <property type="match status" value="1"/>
</dbReference>
<gene>
    <name evidence="1" type="ORF">J9259_02805</name>
    <name evidence="2" type="ORF">KIY12_09640</name>
</gene>
<organism evidence="1 3">
    <name type="scientific">Candidatus Sysuiplasma superficiale</name>
    <dbReference type="NCBI Taxonomy" id="2823368"/>
    <lineage>
        <taxon>Archaea</taxon>
        <taxon>Methanobacteriati</taxon>
        <taxon>Thermoplasmatota</taxon>
        <taxon>Thermoplasmata</taxon>
        <taxon>Candidatus Sysuiplasmatales</taxon>
        <taxon>Candidatus Sysuiplasmataceae</taxon>
        <taxon>Candidatus Sysuiplasma</taxon>
    </lineage>
</organism>
<name>A0A8J8CAS1_9ARCH</name>
<accession>A0A8J8CAS1</accession>
<dbReference type="Proteomes" id="UP000750197">
    <property type="component" value="Unassembled WGS sequence"/>
</dbReference>
<dbReference type="InterPro" id="IPR045865">
    <property type="entry name" value="ACT-like_dom_sf"/>
</dbReference>
<dbReference type="AlphaFoldDB" id="A0A8J8CAS1"/>
<evidence type="ECO:0008006" key="4">
    <source>
        <dbReference type="Google" id="ProtNLM"/>
    </source>
</evidence>
<evidence type="ECO:0000313" key="2">
    <source>
        <dbReference type="EMBL" id="MBX8644961.1"/>
    </source>
</evidence>
<dbReference type="EMBL" id="JAHEAC010000134">
    <property type="protein sequence ID" value="MBX8644961.1"/>
    <property type="molecule type" value="Genomic_DNA"/>
</dbReference>
<dbReference type="Proteomes" id="UP000716004">
    <property type="component" value="Unassembled WGS sequence"/>
</dbReference>
<sequence length="113" mass="12692">MNIITLSMTSGNGERQVRLITSDESTCRDILKQGKYGFSESEILTVVIDDRPGSLAKLLQKLKRSGIAVNSTYMMNRKNGKVEFVLGVDRIEDGKELLFRKLRLPSTLQAEND</sequence>
<protein>
    <recommendedName>
        <fullName evidence="4">ACT domain-containing protein</fullName>
    </recommendedName>
</protein>
<proteinExistence type="predicted"/>